<proteinExistence type="predicted"/>
<reference evidence="1 2" key="1">
    <citation type="journal article" date="2011" name="Stand. Genomic Sci.">
        <title>Complete genome sequence of Haliscomenobacter hydrossis type strain (O).</title>
        <authorList>
            <consortium name="US DOE Joint Genome Institute (JGI-PGF)"/>
            <person name="Daligault H."/>
            <person name="Lapidus A."/>
            <person name="Zeytun A."/>
            <person name="Nolan M."/>
            <person name="Lucas S."/>
            <person name="Del Rio T.G."/>
            <person name="Tice H."/>
            <person name="Cheng J.F."/>
            <person name="Tapia R."/>
            <person name="Han C."/>
            <person name="Goodwin L."/>
            <person name="Pitluck S."/>
            <person name="Liolios K."/>
            <person name="Pagani I."/>
            <person name="Ivanova N."/>
            <person name="Huntemann M."/>
            <person name="Mavromatis K."/>
            <person name="Mikhailova N."/>
            <person name="Pati A."/>
            <person name="Chen A."/>
            <person name="Palaniappan K."/>
            <person name="Land M."/>
            <person name="Hauser L."/>
            <person name="Brambilla E.M."/>
            <person name="Rohde M."/>
            <person name="Verbarg S."/>
            <person name="Goker M."/>
            <person name="Bristow J."/>
            <person name="Eisen J.A."/>
            <person name="Markowitz V."/>
            <person name="Hugenholtz P."/>
            <person name="Kyrpides N.C."/>
            <person name="Klenk H.P."/>
            <person name="Woyke T."/>
        </authorList>
    </citation>
    <scope>NUCLEOTIDE SEQUENCE [LARGE SCALE GENOMIC DNA]</scope>
    <source>
        <strain evidence="2">ATCC 27775 / DSM 1100 / LMG 10767 / O</strain>
    </source>
</reference>
<dbReference type="AlphaFoldDB" id="F4KY97"/>
<protein>
    <submittedName>
        <fullName evidence="1">Uncharacterized protein</fullName>
    </submittedName>
</protein>
<evidence type="ECO:0000313" key="2">
    <source>
        <dbReference type="Proteomes" id="UP000008461"/>
    </source>
</evidence>
<dbReference type="KEGG" id="hhy:Halhy_0450"/>
<dbReference type="STRING" id="760192.Halhy_0450"/>
<name>F4KY97_HALH1</name>
<sequence>MKNLFFLLLLLLPTFGIPILGIGQKPVEVCDLSLQFSNKEEQELFYGFAAGDKIVFSFSESVGAVLAEVEITEFPSNVKFRELNTAAIKEKTLEVPKAAVYRFRFRSDTKKDRTIKVRIQRIPQTEKTRTFVTAVKWVERFDTVYQNNDTRFEKQMVKQTRRVLVRTDTAIVSLVDKTERIAAKANWSGSTTSKVPVTLPSNKYETDRSYEVIAWAYWIGSGEQAEKQYSEANRLATLGKNAVSAAGKLGYLAGPYGALASLALDGVSYFTVPRGGNNIKYRVLAKENKLLDSGDGPAAYARHNTYTQGVLNFEMGNDNYIEAIDARLRVIAVALVKTFRQEEYLEEKEVPVARKFEVKVSRVPVLSK</sequence>
<dbReference type="Proteomes" id="UP000008461">
    <property type="component" value="Chromosome"/>
</dbReference>
<accession>F4KY97</accession>
<dbReference type="RefSeq" id="WP_013762924.1">
    <property type="nucleotide sequence ID" value="NC_015510.1"/>
</dbReference>
<dbReference type="EMBL" id="CP002691">
    <property type="protein sequence ID" value="AEE48360.1"/>
    <property type="molecule type" value="Genomic_DNA"/>
</dbReference>
<gene>
    <name evidence="1" type="ordered locus">Halhy_0450</name>
</gene>
<dbReference type="HOGENOM" id="CLU_751772_0_0_10"/>
<evidence type="ECO:0000313" key="1">
    <source>
        <dbReference type="EMBL" id="AEE48360.1"/>
    </source>
</evidence>
<dbReference type="eggNOG" id="ENOG502ZQQJ">
    <property type="taxonomic scope" value="Bacteria"/>
</dbReference>
<reference key="2">
    <citation type="submission" date="2011-04" db="EMBL/GenBank/DDBJ databases">
        <title>Complete sequence of chromosome of Haliscomenobacter hydrossis DSM 1100.</title>
        <authorList>
            <consortium name="US DOE Joint Genome Institute (JGI-PGF)"/>
            <person name="Lucas S."/>
            <person name="Han J."/>
            <person name="Lapidus A."/>
            <person name="Bruce D."/>
            <person name="Goodwin L."/>
            <person name="Pitluck S."/>
            <person name="Peters L."/>
            <person name="Kyrpides N."/>
            <person name="Mavromatis K."/>
            <person name="Ivanova N."/>
            <person name="Ovchinnikova G."/>
            <person name="Pagani I."/>
            <person name="Daligault H."/>
            <person name="Detter J.C."/>
            <person name="Han C."/>
            <person name="Land M."/>
            <person name="Hauser L."/>
            <person name="Markowitz V."/>
            <person name="Cheng J.-F."/>
            <person name="Hugenholtz P."/>
            <person name="Woyke T."/>
            <person name="Wu D."/>
            <person name="Verbarg S."/>
            <person name="Frueling A."/>
            <person name="Brambilla E."/>
            <person name="Klenk H.-P."/>
            <person name="Eisen J.A."/>
        </authorList>
    </citation>
    <scope>NUCLEOTIDE SEQUENCE</scope>
    <source>
        <strain>DSM 1100</strain>
    </source>
</reference>
<dbReference type="OrthoDB" id="926208at2"/>
<organism evidence="1 2">
    <name type="scientific">Haliscomenobacter hydrossis (strain ATCC 27775 / DSM 1100 / LMG 10767 / O)</name>
    <dbReference type="NCBI Taxonomy" id="760192"/>
    <lineage>
        <taxon>Bacteria</taxon>
        <taxon>Pseudomonadati</taxon>
        <taxon>Bacteroidota</taxon>
        <taxon>Saprospiria</taxon>
        <taxon>Saprospirales</taxon>
        <taxon>Haliscomenobacteraceae</taxon>
        <taxon>Haliscomenobacter</taxon>
    </lineage>
</organism>
<keyword evidence="2" id="KW-1185">Reference proteome</keyword>